<proteinExistence type="inferred from homology"/>
<dbReference type="InterPro" id="IPR002901">
    <property type="entry name" value="MGlyc_endo_b_GlcNAc-like_dom"/>
</dbReference>
<reference evidence="6 7" key="1">
    <citation type="submission" date="2017-02" db="EMBL/GenBank/DDBJ databases">
        <authorList>
            <person name="Peterson S.W."/>
        </authorList>
    </citation>
    <scope>NUCLEOTIDE SEQUENCE [LARGE SCALE GENOMIC DNA]</scope>
    <source>
        <strain evidence="6 7">ATCC BAA-1030</strain>
    </source>
</reference>
<feature type="domain" description="N-acetylmuramoyl-L-alanine amidase" evidence="5">
    <location>
        <begin position="49"/>
        <end position="197"/>
    </location>
</feature>
<dbReference type="SMART" id="SM00644">
    <property type="entry name" value="Ami_2"/>
    <property type="match status" value="1"/>
</dbReference>
<dbReference type="AlphaFoldDB" id="A0A1T4PAG1"/>
<name>A0A1T4PAG1_9ENTE</name>
<accession>A0A1T4PAG1</accession>
<protein>
    <submittedName>
        <fullName evidence="6">Flagellum-specific peptidoglycan hydrolase FlgJ</fullName>
    </submittedName>
</protein>
<feature type="domain" description="Mannosyl-glycoprotein endo-beta-N-acetylglucosamidase-like" evidence="4">
    <location>
        <begin position="626"/>
        <end position="801"/>
    </location>
</feature>
<dbReference type="PANTHER" id="PTHR33308">
    <property type="entry name" value="PEPTIDOGLYCAN HYDROLASE FLGJ"/>
    <property type="match status" value="1"/>
</dbReference>
<dbReference type="SMART" id="SM00047">
    <property type="entry name" value="LYZ2"/>
    <property type="match status" value="1"/>
</dbReference>
<feature type="chain" id="PRO_5038969717" evidence="3">
    <location>
        <begin position="25"/>
        <end position="801"/>
    </location>
</feature>
<dbReference type="Pfam" id="PF01832">
    <property type="entry name" value="Glucosaminidase"/>
    <property type="match status" value="1"/>
</dbReference>
<gene>
    <name evidence="6" type="ORF">SAMN02745116_01697</name>
</gene>
<evidence type="ECO:0000259" key="4">
    <source>
        <dbReference type="SMART" id="SM00047"/>
    </source>
</evidence>
<evidence type="ECO:0000313" key="7">
    <source>
        <dbReference type="Proteomes" id="UP000190328"/>
    </source>
</evidence>
<dbReference type="STRING" id="263852.SAMN02745116_01697"/>
<dbReference type="Gene3D" id="3.40.80.10">
    <property type="entry name" value="Peptidoglycan recognition protein-like"/>
    <property type="match status" value="1"/>
</dbReference>
<keyword evidence="2 6" id="KW-0378">Hydrolase</keyword>
<organism evidence="6 7">
    <name type="scientific">Pilibacter termitis</name>
    <dbReference type="NCBI Taxonomy" id="263852"/>
    <lineage>
        <taxon>Bacteria</taxon>
        <taxon>Bacillati</taxon>
        <taxon>Bacillota</taxon>
        <taxon>Bacilli</taxon>
        <taxon>Lactobacillales</taxon>
        <taxon>Enterococcaceae</taxon>
        <taxon>Pilibacter</taxon>
    </lineage>
</organism>
<dbReference type="SUPFAM" id="SSF55846">
    <property type="entry name" value="N-acetylmuramoyl-L-alanine amidase-like"/>
    <property type="match status" value="1"/>
</dbReference>
<dbReference type="InterPro" id="IPR036505">
    <property type="entry name" value="Amidase/PGRP_sf"/>
</dbReference>
<keyword evidence="7" id="KW-1185">Reference proteome</keyword>
<evidence type="ECO:0000259" key="5">
    <source>
        <dbReference type="SMART" id="SM00644"/>
    </source>
</evidence>
<feature type="signal peptide" evidence="3">
    <location>
        <begin position="1"/>
        <end position="24"/>
    </location>
</feature>
<dbReference type="GO" id="GO:0009253">
    <property type="term" value="P:peptidoglycan catabolic process"/>
    <property type="evidence" value="ECO:0007669"/>
    <property type="project" value="InterPro"/>
</dbReference>
<evidence type="ECO:0000256" key="2">
    <source>
        <dbReference type="ARBA" id="ARBA00022801"/>
    </source>
</evidence>
<dbReference type="Proteomes" id="UP000190328">
    <property type="component" value="Unassembled WGS sequence"/>
</dbReference>
<dbReference type="Gene3D" id="4.10.80.30">
    <property type="entry name" value="DNA polymerase, domain 6"/>
    <property type="match status" value="1"/>
</dbReference>
<dbReference type="Pfam" id="PF01510">
    <property type="entry name" value="Amidase_2"/>
    <property type="match status" value="1"/>
</dbReference>
<sequence length="801" mass="86902">MKRKLLLSTVVGVGLLCGTQLANANAINDYIVKKGFQPVAEKKNVQLPKEGYKYNYAAGYGKPEFVIIHETANSTSTINGEINYMLNNWSNAFVHEFVDDNNMINIANTDYLSWGAGPVGNRYGVQVEQVRVHSKDAFAKELNNLAKWTSNQLIAFNLGSAVGPGNKGVNLYAGKATVISHADVSSLLGGTNHGDPIGYWNTSAKSWFGTTYTMDDFRALVNRYYNRDKLKNGDFIKGKYTATVYLYLNNSKIPLSSWNQVGGPKPVKEVSEAYVNSISNNISNGTFIREYGSTGTVYQVVGGVKIPLSNWSQVGGQKPYIDVPRGSIDKLPTTTDKIANGTFIREYGSTGTVYQVVGGVKIPLSNWNQVGGQKPTTDVAKGSISKLPTTTDKIANGTFIREYGSTGTVYQVVGGVKIPLSNWNQVGGQKPTTDVAKGSISKLPTTTDKIANGTFIREYGSTGTVYQVVGGVKIPLSNWNQVGGQKPTTDVAKGSINNLPTTTDKIANGTFIREYGSTGTVYQVVGGVKIPLSNWNQVGGQKPTTDVAKGVIAIMSTTADKMRDNTFVREYGKAVPFYLIKAGKKHPFSSWNQVGGQKAFTDIPVGVLRNLPIGQISPPATQPTLNLEGVGSTQQAWIKSFAPQAATLAKKNDIFPSIMLAQATLESGWGQSELAKNANNFFGIKAAGDPKWTGAVYGVKTAEVADRDKTITNWEGKQQSVKKGETYYIRADFRKFGSVSDGQQGYISKMGVARYAKVKRSQSKTYQNAAKELVNAGYATDPAYAKKLVDVIEKYKFYIYD</sequence>
<evidence type="ECO:0000313" key="6">
    <source>
        <dbReference type="EMBL" id="SJZ87808.1"/>
    </source>
</evidence>
<dbReference type="PANTHER" id="PTHR33308:SF9">
    <property type="entry name" value="PEPTIDOGLYCAN HYDROLASE FLGJ"/>
    <property type="match status" value="1"/>
</dbReference>
<dbReference type="Gene3D" id="1.10.530.10">
    <property type="match status" value="1"/>
</dbReference>
<keyword evidence="3" id="KW-0732">Signal</keyword>
<comment type="similarity">
    <text evidence="1">Belongs to the glycosyl hydrolase 73 family.</text>
</comment>
<dbReference type="InterPro" id="IPR002502">
    <property type="entry name" value="Amidase_domain"/>
</dbReference>
<dbReference type="CDD" id="cd06583">
    <property type="entry name" value="PGRP"/>
    <property type="match status" value="1"/>
</dbReference>
<dbReference type="RefSeq" id="WP_327442544.1">
    <property type="nucleotide sequence ID" value="NZ_FUXI01000019.1"/>
</dbReference>
<dbReference type="InterPro" id="IPR051056">
    <property type="entry name" value="Glycosyl_Hydrolase_73"/>
</dbReference>
<evidence type="ECO:0000256" key="1">
    <source>
        <dbReference type="ARBA" id="ARBA00010266"/>
    </source>
</evidence>
<dbReference type="GO" id="GO:0008745">
    <property type="term" value="F:N-acetylmuramoyl-L-alanine amidase activity"/>
    <property type="evidence" value="ECO:0007669"/>
    <property type="project" value="InterPro"/>
</dbReference>
<dbReference type="EMBL" id="FUXI01000019">
    <property type="protein sequence ID" value="SJZ87808.1"/>
    <property type="molecule type" value="Genomic_DNA"/>
</dbReference>
<dbReference type="GO" id="GO:0004040">
    <property type="term" value="F:amidase activity"/>
    <property type="evidence" value="ECO:0007669"/>
    <property type="project" value="InterPro"/>
</dbReference>
<evidence type="ECO:0000256" key="3">
    <source>
        <dbReference type="SAM" id="SignalP"/>
    </source>
</evidence>